<dbReference type="InterPro" id="IPR050705">
    <property type="entry name" value="Cytochrome_P450_3A"/>
</dbReference>
<dbReference type="InterPro" id="IPR001128">
    <property type="entry name" value="Cyt_P450"/>
</dbReference>
<dbReference type="CDD" id="cd11067">
    <property type="entry name" value="CYP152"/>
    <property type="match status" value="1"/>
</dbReference>
<dbReference type="InterPro" id="IPR002401">
    <property type="entry name" value="Cyt_P450_E_grp-I"/>
</dbReference>
<keyword evidence="5" id="KW-0408">Iron</keyword>
<name>A0ABP3R7P6_9BACI</name>
<proteinExistence type="inferred from homology"/>
<sequence>MAIPYEKGLDNTLALLKEGYQYIPNRRRRFHSDIFQTRLLGQHVICIGGEEAAELFYDNEKFQRKGAAPRRIQQSLFGKNGVQTMDGAMHKHRKALFMGLMTRDRIQDLIAITKHQWEFSLEEWMQKDTIRLFDEARKIMCRVACNWAGVPLWANELKLRTADLSAMIDAFGAVGPRHWKGRVARNRTERWIRKIIKQVRSGVLHPAEDTALYAMAWHRNLNGKRMSTQMAAVELINILRPIVAIARYVTFGAVAIHEFPESAGKLQSGDDLYSQYFVQEIRRYYPFGPFLGARVRNNFSWQGYFFQKGKLVLLDIYGTNHDPERWGDPSVFRPDRFKEWEGSPFDFIPQGGGDYHIGHRCAGEWITVEVMKVSLDFLANQMAYNMPKQNLNLSLVRMPPIPKSRVIIENISKK</sequence>
<dbReference type="RefSeq" id="WP_343812754.1">
    <property type="nucleotide sequence ID" value="NZ_BAAADS010000015.1"/>
</dbReference>
<gene>
    <name evidence="6" type="ORF">GCM10009001_20750</name>
</gene>
<evidence type="ECO:0000256" key="3">
    <source>
        <dbReference type="ARBA" id="ARBA00022723"/>
    </source>
</evidence>
<dbReference type="PRINTS" id="PR00463">
    <property type="entry name" value="EP450I"/>
</dbReference>
<evidence type="ECO:0000313" key="7">
    <source>
        <dbReference type="Proteomes" id="UP001500866"/>
    </source>
</evidence>
<evidence type="ECO:0000256" key="2">
    <source>
        <dbReference type="ARBA" id="ARBA00022617"/>
    </source>
</evidence>
<reference evidence="7" key="1">
    <citation type="journal article" date="2019" name="Int. J. Syst. Evol. Microbiol.">
        <title>The Global Catalogue of Microorganisms (GCM) 10K type strain sequencing project: providing services to taxonomists for standard genome sequencing and annotation.</title>
        <authorList>
            <consortium name="The Broad Institute Genomics Platform"/>
            <consortium name="The Broad Institute Genome Sequencing Center for Infectious Disease"/>
            <person name="Wu L."/>
            <person name="Ma J."/>
        </authorList>
    </citation>
    <scope>NUCLEOTIDE SEQUENCE [LARGE SCALE GENOMIC DNA]</scope>
    <source>
        <strain evidence="7">JCM 15395</strain>
    </source>
</reference>
<evidence type="ECO:0000256" key="5">
    <source>
        <dbReference type="ARBA" id="ARBA00023004"/>
    </source>
</evidence>
<keyword evidence="3" id="KW-0479">Metal-binding</keyword>
<dbReference type="PANTHER" id="PTHR24302:SF15">
    <property type="entry name" value="FATTY-ACID PEROXYGENASE"/>
    <property type="match status" value="1"/>
</dbReference>
<comment type="similarity">
    <text evidence="1">Belongs to the cytochrome P450 family.</text>
</comment>
<organism evidence="6 7">
    <name type="scientific">Virgibacillus siamensis</name>
    <dbReference type="NCBI Taxonomy" id="480071"/>
    <lineage>
        <taxon>Bacteria</taxon>
        <taxon>Bacillati</taxon>
        <taxon>Bacillota</taxon>
        <taxon>Bacilli</taxon>
        <taxon>Bacillales</taxon>
        <taxon>Bacillaceae</taxon>
        <taxon>Virgibacillus</taxon>
    </lineage>
</organism>
<evidence type="ECO:0000313" key="6">
    <source>
        <dbReference type="EMBL" id="GAA0603572.1"/>
    </source>
</evidence>
<protein>
    <submittedName>
        <fullName evidence="6">Cytochrome P450</fullName>
    </submittedName>
</protein>
<dbReference type="Pfam" id="PF00067">
    <property type="entry name" value="p450"/>
    <property type="match status" value="1"/>
</dbReference>
<accession>A0ABP3R7P6</accession>
<dbReference type="Proteomes" id="UP001500866">
    <property type="component" value="Unassembled WGS sequence"/>
</dbReference>
<dbReference type="SUPFAM" id="SSF48264">
    <property type="entry name" value="Cytochrome P450"/>
    <property type="match status" value="1"/>
</dbReference>
<evidence type="ECO:0000256" key="4">
    <source>
        <dbReference type="ARBA" id="ARBA00023002"/>
    </source>
</evidence>
<keyword evidence="4" id="KW-0560">Oxidoreductase</keyword>
<comment type="caution">
    <text evidence="6">The sequence shown here is derived from an EMBL/GenBank/DDBJ whole genome shotgun (WGS) entry which is preliminary data.</text>
</comment>
<evidence type="ECO:0000256" key="1">
    <source>
        <dbReference type="ARBA" id="ARBA00010617"/>
    </source>
</evidence>
<dbReference type="InterPro" id="IPR036396">
    <property type="entry name" value="Cyt_P450_sf"/>
</dbReference>
<keyword evidence="7" id="KW-1185">Reference proteome</keyword>
<dbReference type="EMBL" id="BAAADS010000015">
    <property type="protein sequence ID" value="GAA0603572.1"/>
    <property type="molecule type" value="Genomic_DNA"/>
</dbReference>
<keyword evidence="2" id="KW-0349">Heme</keyword>
<dbReference type="PANTHER" id="PTHR24302">
    <property type="entry name" value="CYTOCHROME P450 FAMILY 3"/>
    <property type="match status" value="1"/>
</dbReference>
<dbReference type="Gene3D" id="1.10.630.10">
    <property type="entry name" value="Cytochrome P450"/>
    <property type="match status" value="1"/>
</dbReference>